<dbReference type="Pfam" id="PF00795">
    <property type="entry name" value="CN_hydrolase"/>
    <property type="match status" value="1"/>
</dbReference>
<protein>
    <submittedName>
        <fullName evidence="3">Amidohydrolase</fullName>
    </submittedName>
</protein>
<dbReference type="SUPFAM" id="SSF56317">
    <property type="entry name" value="Carbon-nitrogen hydrolase"/>
    <property type="match status" value="1"/>
</dbReference>
<evidence type="ECO:0000313" key="3">
    <source>
        <dbReference type="EMBL" id="MST34265.1"/>
    </source>
</evidence>
<organism evidence="3 4">
    <name type="scientific">Acidiferrimicrobium australe</name>
    <dbReference type="NCBI Taxonomy" id="2664430"/>
    <lineage>
        <taxon>Bacteria</taxon>
        <taxon>Bacillati</taxon>
        <taxon>Actinomycetota</taxon>
        <taxon>Acidimicrobiia</taxon>
        <taxon>Acidimicrobiales</taxon>
        <taxon>Acidimicrobiaceae</taxon>
        <taxon>Acidiferrimicrobium</taxon>
    </lineage>
</organism>
<dbReference type="InterPro" id="IPR003010">
    <property type="entry name" value="C-N_Hydrolase"/>
</dbReference>
<dbReference type="InterPro" id="IPR050345">
    <property type="entry name" value="Aliph_Amidase/BUP"/>
</dbReference>
<dbReference type="InterPro" id="IPR036526">
    <property type="entry name" value="C-N_Hydrolase_sf"/>
</dbReference>
<dbReference type="Proteomes" id="UP000437736">
    <property type="component" value="Unassembled WGS sequence"/>
</dbReference>
<name>A0ABW9QXF8_9ACTN</name>
<feature type="domain" description="CN hydrolase" evidence="2">
    <location>
        <begin position="1"/>
        <end position="242"/>
    </location>
</feature>
<dbReference type="PROSITE" id="PS50263">
    <property type="entry name" value="CN_HYDROLASE"/>
    <property type="match status" value="1"/>
</dbReference>
<dbReference type="EMBL" id="WJHE01000920">
    <property type="protein sequence ID" value="MST34265.1"/>
    <property type="molecule type" value="Genomic_DNA"/>
</dbReference>
<proteinExistence type="predicted"/>
<reference evidence="3 4" key="1">
    <citation type="submission" date="2019-11" db="EMBL/GenBank/DDBJ databases">
        <title>Acidiferrimicrobium australis gen. nov., sp. nov., an acidophilic and obligately heterotrophic, member of the Actinobacteria that catalyses dissimilatory oxido- reduction of iron isolated from metal-rich acidic water in Chile.</title>
        <authorList>
            <person name="Gonzalez D."/>
            <person name="Huber K."/>
            <person name="Hedrich S."/>
            <person name="Rojas-Villalobos C."/>
            <person name="Quatrini R."/>
            <person name="Dinamarca M.A."/>
            <person name="Schwarz A."/>
            <person name="Canales C."/>
            <person name="Nancucheo I."/>
        </authorList>
    </citation>
    <scope>NUCLEOTIDE SEQUENCE [LARGE SCALE GENOMIC DNA]</scope>
    <source>
        <strain evidence="3 4">USS-CCA1</strain>
    </source>
</reference>
<comment type="caution">
    <text evidence="3">The sequence shown here is derived from an EMBL/GenBank/DDBJ whole genome shotgun (WGS) entry which is preliminary data.</text>
</comment>
<evidence type="ECO:0000259" key="2">
    <source>
        <dbReference type="PROSITE" id="PS50263"/>
    </source>
</evidence>
<keyword evidence="1" id="KW-0378">Hydrolase</keyword>
<dbReference type="Gene3D" id="3.60.110.10">
    <property type="entry name" value="Carbon-nitrogen hydrolase"/>
    <property type="match status" value="1"/>
</dbReference>
<dbReference type="PANTHER" id="PTHR43674">
    <property type="entry name" value="NITRILASE C965.09-RELATED"/>
    <property type="match status" value="1"/>
</dbReference>
<dbReference type="PANTHER" id="PTHR43674:SF2">
    <property type="entry name" value="BETA-UREIDOPROPIONASE"/>
    <property type="match status" value="1"/>
</dbReference>
<sequence length="277" mass="29262">MRIALAQIDSTLGEVEANLALIADVVCDAERQGADLVVFPELAVHGYALGSIGADVAIAAGDPRLAALASGHADVVVGFHEDGGLRTHNSAAYLAAGAVAHLQRKLCLPTYLAWEERKHASPGQSLRAFDTRHGRAALLICNDAWQAPLPWLAAQDGAEILLVPANSAGGLGPPGFDPGAYWDPLLSGIARMQQCWVVFVNRVGVEAGACFWGGSRVIDPEGRVVAQAPTGEPALTLVDVDVPAARRHRRALPLLAEGRLHLIEREVRRLIEQGGDA</sequence>
<evidence type="ECO:0000313" key="4">
    <source>
        <dbReference type="Proteomes" id="UP000437736"/>
    </source>
</evidence>
<keyword evidence="4" id="KW-1185">Reference proteome</keyword>
<accession>A0ABW9QXF8</accession>
<gene>
    <name evidence="3" type="ORF">GHK86_16245</name>
</gene>
<evidence type="ECO:0000256" key="1">
    <source>
        <dbReference type="ARBA" id="ARBA00022801"/>
    </source>
</evidence>